<sequence>MSLVVFATRAQHNGLPEAFGSMECQRRGKRRDGLVGDRSRFHNGLLPWRHQSLFLFAIVLVAASQVQLAINTDPFMSGACKTVAGSNGGVISVTFCMDALGSDSRSLNANHYSDLAIVAIDLLTSNATSANAKIDSILKDDGGGMKPDDATTVSLQMCQAAYAGVCRIKQAD</sequence>
<proteinExistence type="predicted"/>
<dbReference type="PANTHER" id="PTHR35357:SF8">
    <property type="entry name" value="OS01G0111000 PROTEIN"/>
    <property type="match status" value="1"/>
</dbReference>
<dbReference type="AlphaFoldDB" id="Q2RAZ3"/>
<keyword evidence="1" id="KW-0732">Signal</keyword>
<evidence type="ECO:0000313" key="2">
    <source>
        <dbReference type="EMBL" id="ABA91367.1"/>
    </source>
</evidence>
<reference evidence="2" key="3">
    <citation type="submission" date="2006-01" db="EMBL/GenBank/DDBJ databases">
        <authorList>
            <person name="Buell R."/>
        </authorList>
    </citation>
    <scope>NUCLEOTIDE SEQUENCE</scope>
</reference>
<organism evidence="2">
    <name type="scientific">Oryza sativa subsp. japonica</name>
    <name type="common">Rice</name>
    <dbReference type="NCBI Taxonomy" id="39947"/>
    <lineage>
        <taxon>Eukaryota</taxon>
        <taxon>Viridiplantae</taxon>
        <taxon>Streptophyta</taxon>
        <taxon>Embryophyta</taxon>
        <taxon>Tracheophyta</taxon>
        <taxon>Spermatophyta</taxon>
        <taxon>Magnoliopsida</taxon>
        <taxon>Liliopsida</taxon>
        <taxon>Poales</taxon>
        <taxon>Poaceae</taxon>
        <taxon>BOP clade</taxon>
        <taxon>Oryzoideae</taxon>
        <taxon>Oryzeae</taxon>
        <taxon>Oryzinae</taxon>
        <taxon>Oryza</taxon>
        <taxon>Oryza sativa</taxon>
    </lineage>
</organism>
<protein>
    <submittedName>
        <fullName evidence="2">Uncharacterized protein</fullName>
    </submittedName>
</protein>
<evidence type="ECO:0000256" key="1">
    <source>
        <dbReference type="ARBA" id="ARBA00022729"/>
    </source>
</evidence>
<accession>Q2RAZ3</accession>
<gene>
    <name evidence="2" type="ordered locus">LOC_Os11g03770</name>
</gene>
<reference evidence="2" key="1">
    <citation type="journal article" date="2005" name="BMC Biol.">
        <title>The sequence of rice chromosomes 11 and 12, rich in disease resistance genes and recent gene duplications.</title>
        <authorList>
            <consortium name="The rice chromosomes 11 and 12 sequencing consortia"/>
        </authorList>
    </citation>
    <scope>NUCLEOTIDE SEQUENCE [LARGE SCALE GENOMIC DNA]</scope>
</reference>
<dbReference type="InterPro" id="IPR035513">
    <property type="entry name" value="Invertase/methylesterase_inhib"/>
</dbReference>
<dbReference type="EMBL" id="DP000010">
    <property type="protein sequence ID" value="ABA91367.1"/>
    <property type="molecule type" value="Genomic_DNA"/>
</dbReference>
<reference evidence="2" key="2">
    <citation type="submission" date="2005-04" db="EMBL/GenBank/DDBJ databases">
        <authorList>
            <person name="Buell C.R."/>
            <person name="Wing R.A."/>
            <person name="McCombie W.A."/>
            <person name="Ouyang S."/>
        </authorList>
    </citation>
    <scope>NUCLEOTIDE SEQUENCE</scope>
</reference>
<dbReference type="SUPFAM" id="SSF101148">
    <property type="entry name" value="Plant invertase/pectin methylesterase inhibitor"/>
    <property type="match status" value="1"/>
</dbReference>
<dbReference type="Gene3D" id="1.20.140.40">
    <property type="entry name" value="Invertase/pectin methylesterase inhibitor family protein"/>
    <property type="match status" value="1"/>
</dbReference>
<dbReference type="PANTHER" id="PTHR35357">
    <property type="entry name" value="OS02G0537100 PROTEIN"/>
    <property type="match status" value="1"/>
</dbReference>
<name>Q2RAZ3_ORYSJ</name>